<evidence type="ECO:0000313" key="1">
    <source>
        <dbReference type="EMBL" id="KZT72011.1"/>
    </source>
</evidence>
<keyword evidence="2" id="KW-1185">Reference proteome</keyword>
<gene>
    <name evidence="1" type="ORF">DAEQUDRAFT_723656</name>
</gene>
<organism evidence="1 2">
    <name type="scientific">Daedalea quercina L-15889</name>
    <dbReference type="NCBI Taxonomy" id="1314783"/>
    <lineage>
        <taxon>Eukaryota</taxon>
        <taxon>Fungi</taxon>
        <taxon>Dikarya</taxon>
        <taxon>Basidiomycota</taxon>
        <taxon>Agaricomycotina</taxon>
        <taxon>Agaricomycetes</taxon>
        <taxon>Polyporales</taxon>
        <taxon>Fomitopsis</taxon>
    </lineage>
</organism>
<dbReference type="OrthoDB" id="2800331at2759"/>
<name>A0A165SHR7_9APHY</name>
<evidence type="ECO:0000313" key="2">
    <source>
        <dbReference type="Proteomes" id="UP000076727"/>
    </source>
</evidence>
<dbReference type="Proteomes" id="UP000076727">
    <property type="component" value="Unassembled WGS sequence"/>
</dbReference>
<protein>
    <submittedName>
        <fullName evidence="1">Uncharacterized protein</fullName>
    </submittedName>
</protein>
<dbReference type="EMBL" id="KV429043">
    <property type="protein sequence ID" value="KZT72011.1"/>
    <property type="molecule type" value="Genomic_DNA"/>
</dbReference>
<reference evidence="1 2" key="1">
    <citation type="journal article" date="2016" name="Mol. Biol. Evol.">
        <title>Comparative Genomics of Early-Diverging Mushroom-Forming Fungi Provides Insights into the Origins of Lignocellulose Decay Capabilities.</title>
        <authorList>
            <person name="Nagy L.G."/>
            <person name="Riley R."/>
            <person name="Tritt A."/>
            <person name="Adam C."/>
            <person name="Daum C."/>
            <person name="Floudas D."/>
            <person name="Sun H."/>
            <person name="Yadav J.S."/>
            <person name="Pangilinan J."/>
            <person name="Larsson K.H."/>
            <person name="Matsuura K."/>
            <person name="Barry K."/>
            <person name="Labutti K."/>
            <person name="Kuo R."/>
            <person name="Ohm R.A."/>
            <person name="Bhattacharya S.S."/>
            <person name="Shirouzu T."/>
            <person name="Yoshinaga Y."/>
            <person name="Martin F.M."/>
            <person name="Grigoriev I.V."/>
            <person name="Hibbett D.S."/>
        </authorList>
    </citation>
    <scope>NUCLEOTIDE SEQUENCE [LARGE SCALE GENOMIC DNA]</scope>
    <source>
        <strain evidence="1 2">L-15889</strain>
    </source>
</reference>
<accession>A0A165SHR7</accession>
<proteinExistence type="predicted"/>
<dbReference type="AlphaFoldDB" id="A0A165SHR7"/>
<sequence>MCYWLVTYMRYTCGHEQQTGSHYIDCHMSTCVISTHHRQEDHDCANTCLQEMIEDQHIVMERTTVACDVCRGIPPASRSAGGRNSSSAARTN</sequence>